<comment type="similarity">
    <text evidence="2">Belongs to the TerC family.</text>
</comment>
<evidence type="ECO:0000313" key="9">
    <source>
        <dbReference type="Proteomes" id="UP001332192"/>
    </source>
</evidence>
<evidence type="ECO:0000256" key="6">
    <source>
        <dbReference type="SAM" id="MobiDB-lite"/>
    </source>
</evidence>
<evidence type="ECO:0000256" key="1">
    <source>
        <dbReference type="ARBA" id="ARBA00004141"/>
    </source>
</evidence>
<evidence type="ECO:0000313" key="8">
    <source>
        <dbReference type="EMBL" id="WRP16787.1"/>
    </source>
</evidence>
<dbReference type="Pfam" id="PF03741">
    <property type="entry name" value="TerC"/>
    <property type="match status" value="1"/>
</dbReference>
<feature type="transmembrane region" description="Helical" evidence="7">
    <location>
        <begin position="106"/>
        <end position="122"/>
    </location>
</feature>
<dbReference type="Proteomes" id="UP001332192">
    <property type="component" value="Chromosome"/>
</dbReference>
<feature type="transmembrane region" description="Helical" evidence="7">
    <location>
        <begin position="220"/>
        <end position="244"/>
    </location>
</feature>
<feature type="transmembrane region" description="Helical" evidence="7">
    <location>
        <begin position="157"/>
        <end position="175"/>
    </location>
</feature>
<reference evidence="8 9" key="1">
    <citation type="journal article" date="2024" name="Front. Microbiol.">
        <title>Novel thermophilic genera Geochorda gen. nov. and Carboxydochorda gen. nov. from the deep terrestrial subsurface reveal the ecophysiological diversity in the class Limnochordia.</title>
        <authorList>
            <person name="Karnachuk O.V."/>
            <person name="Lukina A.P."/>
            <person name="Avakyan M.R."/>
            <person name="Kadnikov V.V."/>
            <person name="Begmatov S."/>
            <person name="Beletsky A.V."/>
            <person name="Vlasova K.G."/>
            <person name="Novikov A.A."/>
            <person name="Shcherbakova V.A."/>
            <person name="Mardanov A.V."/>
            <person name="Ravin N.V."/>
        </authorList>
    </citation>
    <scope>NUCLEOTIDE SEQUENCE [LARGE SCALE GENOMIC DNA]</scope>
    <source>
        <strain evidence="8 9">L945</strain>
    </source>
</reference>
<feature type="transmembrane region" description="Helical" evidence="7">
    <location>
        <begin position="64"/>
        <end position="86"/>
    </location>
</feature>
<feature type="transmembrane region" description="Helical" evidence="7">
    <location>
        <begin position="31"/>
        <end position="52"/>
    </location>
</feature>
<gene>
    <name evidence="8" type="ORF">U7230_11930</name>
</gene>
<feature type="region of interest" description="Disordered" evidence="6">
    <location>
        <begin position="332"/>
        <end position="359"/>
    </location>
</feature>
<feature type="transmembrane region" description="Helical" evidence="7">
    <location>
        <begin position="282"/>
        <end position="301"/>
    </location>
</feature>
<dbReference type="InterPro" id="IPR022369">
    <property type="entry name" value="Integral_membrane_TerC_rswitch"/>
</dbReference>
<evidence type="ECO:0000256" key="2">
    <source>
        <dbReference type="ARBA" id="ARBA00007511"/>
    </source>
</evidence>
<organism evidence="8 9">
    <name type="scientific">Carboxydichorda subterranea</name>
    <dbReference type="NCBI Taxonomy" id="3109565"/>
    <lineage>
        <taxon>Bacteria</taxon>
        <taxon>Bacillati</taxon>
        <taxon>Bacillota</taxon>
        <taxon>Limnochordia</taxon>
        <taxon>Limnochordales</taxon>
        <taxon>Geochordaceae</taxon>
        <taxon>Carboxydichorda</taxon>
    </lineage>
</organism>
<dbReference type="RefSeq" id="WP_324716059.1">
    <property type="nucleotide sequence ID" value="NZ_CP141615.1"/>
</dbReference>
<evidence type="ECO:0000256" key="3">
    <source>
        <dbReference type="ARBA" id="ARBA00022692"/>
    </source>
</evidence>
<evidence type="ECO:0000256" key="5">
    <source>
        <dbReference type="ARBA" id="ARBA00023136"/>
    </source>
</evidence>
<evidence type="ECO:0000256" key="4">
    <source>
        <dbReference type="ARBA" id="ARBA00022989"/>
    </source>
</evidence>
<proteinExistence type="inferred from homology"/>
<comment type="subcellular location">
    <subcellularLocation>
        <location evidence="1">Membrane</location>
        <topology evidence="1">Multi-pass membrane protein</topology>
    </subcellularLocation>
</comment>
<feature type="transmembrane region" description="Helical" evidence="7">
    <location>
        <begin position="307"/>
        <end position="326"/>
    </location>
</feature>
<keyword evidence="5 7" id="KW-0472">Membrane</keyword>
<feature type="transmembrane region" description="Helical" evidence="7">
    <location>
        <begin position="129"/>
        <end position="151"/>
    </location>
</feature>
<keyword evidence="9" id="KW-1185">Reference proteome</keyword>
<evidence type="ECO:0000256" key="7">
    <source>
        <dbReference type="SAM" id="Phobius"/>
    </source>
</evidence>
<keyword evidence="4 7" id="KW-1133">Transmembrane helix</keyword>
<dbReference type="PANTHER" id="PTHR30238:SF0">
    <property type="entry name" value="THYLAKOID MEMBRANE PROTEIN TERC, CHLOROPLASTIC"/>
    <property type="match status" value="1"/>
</dbReference>
<accession>A0ABZ1BVH9</accession>
<name>A0ABZ1BVH9_9FIRM</name>
<sequence length="359" mass="38901">MSARSKGVSELPSVETGVGAPPATVAVHSEAWLWIPFLAMVAGALALDLGVFNRKAHAPSTREATAWSVGWIGLALAFNILVYFWLGRRVALEFLAGYLIEKSLSVDNIFVFLMVFSYFSVPREYQHRLLFWGVLGAILIRGAFVVAGAALLAAFHWVNYLFGGFLVYTGIRMAAQKDHHIEPERHPVFRLARRHLPMTERFHGAAFFVRERGRLLATPLVLVLIFVELTDVVFAIDSVPAVFAVSSDPFIVYTSNIFAILGLRALYFLLAGIMPLFRFLKYALAVILSFVGVKMAAASVLEVPIGVSLGVIFGVLAVAVVASVLLPAPGPAAARDEQGRQPVTGSPQAPGGQREPGTA</sequence>
<dbReference type="PANTHER" id="PTHR30238">
    <property type="entry name" value="MEMBRANE BOUND PREDICTED REDOX MODULATOR"/>
    <property type="match status" value="1"/>
</dbReference>
<dbReference type="InterPro" id="IPR005496">
    <property type="entry name" value="Integral_membrane_TerC"/>
</dbReference>
<protein>
    <submittedName>
        <fullName evidence="8">TerC family protein</fullName>
    </submittedName>
</protein>
<keyword evidence="3 7" id="KW-0812">Transmembrane</keyword>
<feature type="transmembrane region" description="Helical" evidence="7">
    <location>
        <begin position="250"/>
        <end position="270"/>
    </location>
</feature>
<dbReference type="NCBIfam" id="TIGR03718">
    <property type="entry name" value="R_switched_Alx"/>
    <property type="match status" value="1"/>
</dbReference>
<dbReference type="EMBL" id="CP141615">
    <property type="protein sequence ID" value="WRP16787.1"/>
    <property type="molecule type" value="Genomic_DNA"/>
</dbReference>